<evidence type="ECO:0000313" key="3">
    <source>
        <dbReference type="Proteomes" id="UP001054945"/>
    </source>
</evidence>
<dbReference type="AlphaFoldDB" id="A0AAV4VJT6"/>
<gene>
    <name evidence="2" type="ORF">CEXT_196301</name>
</gene>
<feature type="region of interest" description="Disordered" evidence="1">
    <location>
        <begin position="1"/>
        <end position="22"/>
    </location>
</feature>
<evidence type="ECO:0000256" key="1">
    <source>
        <dbReference type="SAM" id="MobiDB-lite"/>
    </source>
</evidence>
<name>A0AAV4VJT6_CAEEX</name>
<reference evidence="2 3" key="1">
    <citation type="submission" date="2021-06" db="EMBL/GenBank/DDBJ databases">
        <title>Caerostris extrusa draft genome.</title>
        <authorList>
            <person name="Kono N."/>
            <person name="Arakawa K."/>
        </authorList>
    </citation>
    <scope>NUCLEOTIDE SEQUENCE [LARGE SCALE GENOMIC DNA]</scope>
</reference>
<proteinExistence type="predicted"/>
<comment type="caution">
    <text evidence="2">The sequence shown here is derived from an EMBL/GenBank/DDBJ whole genome shotgun (WGS) entry which is preliminary data.</text>
</comment>
<dbReference type="Proteomes" id="UP001054945">
    <property type="component" value="Unassembled WGS sequence"/>
</dbReference>
<sequence>MRVGLERAAFSPFGQTPRPISHSWRGPHPQLVSSVSAKPVSLAILKKKNMNSFNSPRFRLLHLQTEMKVATLTRV</sequence>
<organism evidence="2 3">
    <name type="scientific">Caerostris extrusa</name>
    <name type="common">Bark spider</name>
    <name type="synonym">Caerostris bankana</name>
    <dbReference type="NCBI Taxonomy" id="172846"/>
    <lineage>
        <taxon>Eukaryota</taxon>
        <taxon>Metazoa</taxon>
        <taxon>Ecdysozoa</taxon>
        <taxon>Arthropoda</taxon>
        <taxon>Chelicerata</taxon>
        <taxon>Arachnida</taxon>
        <taxon>Araneae</taxon>
        <taxon>Araneomorphae</taxon>
        <taxon>Entelegynae</taxon>
        <taxon>Araneoidea</taxon>
        <taxon>Araneidae</taxon>
        <taxon>Caerostris</taxon>
    </lineage>
</organism>
<protein>
    <submittedName>
        <fullName evidence="2">Uncharacterized protein</fullName>
    </submittedName>
</protein>
<keyword evidence="3" id="KW-1185">Reference proteome</keyword>
<accession>A0AAV4VJT6</accession>
<dbReference type="EMBL" id="BPLR01014669">
    <property type="protein sequence ID" value="GIY70467.1"/>
    <property type="molecule type" value="Genomic_DNA"/>
</dbReference>
<evidence type="ECO:0000313" key="2">
    <source>
        <dbReference type="EMBL" id="GIY70467.1"/>
    </source>
</evidence>